<dbReference type="STRING" id="1163406.A0A0L0N4C1"/>
<dbReference type="SUPFAM" id="SSF49303">
    <property type="entry name" value="beta-Galactosidase/glucuronidase domain"/>
    <property type="match status" value="2"/>
</dbReference>
<dbReference type="InterPro" id="IPR014718">
    <property type="entry name" value="GH-type_carb-bd"/>
</dbReference>
<dbReference type="SUPFAM" id="SSF74650">
    <property type="entry name" value="Galactose mutarotase-like"/>
    <property type="match status" value="1"/>
</dbReference>
<comment type="similarity">
    <text evidence="2">Belongs to the peptidase M20A family.</text>
</comment>
<evidence type="ECO:0000256" key="6">
    <source>
        <dbReference type="ARBA" id="ARBA00023295"/>
    </source>
</evidence>
<feature type="repeat" description="WD" evidence="8">
    <location>
        <begin position="1167"/>
        <end position="1208"/>
    </location>
</feature>
<feature type="domain" description="Beta galactosidase small chain/" evidence="9">
    <location>
        <begin position="740"/>
        <end position="1006"/>
    </location>
</feature>
<dbReference type="InterPro" id="IPR015943">
    <property type="entry name" value="WD40/YVTN_repeat-like_dom_sf"/>
</dbReference>
<dbReference type="InterPro" id="IPR011013">
    <property type="entry name" value="Gal_mutarotase_sf_dom"/>
</dbReference>
<dbReference type="InterPro" id="IPR032312">
    <property type="entry name" value="LacZ_4"/>
</dbReference>
<name>A0A0L0N4C1_TOLOC</name>
<evidence type="ECO:0000256" key="7">
    <source>
        <dbReference type="ARBA" id="ARBA00032230"/>
    </source>
</evidence>
<dbReference type="Gene3D" id="2.60.120.260">
    <property type="entry name" value="Galactose-binding domain-like"/>
    <property type="match status" value="1"/>
</dbReference>
<dbReference type="Pfam" id="PF00703">
    <property type="entry name" value="Glyco_hydro_2"/>
    <property type="match status" value="1"/>
</dbReference>
<keyword evidence="8" id="KW-0853">WD repeat</keyword>
<dbReference type="InterPro" id="IPR006103">
    <property type="entry name" value="Glyco_hydro_2_cat"/>
</dbReference>
<reference evidence="10 11" key="1">
    <citation type="journal article" date="2015" name="BMC Genomics">
        <title>The genome of the truffle-parasite Tolypocladium ophioglossoides and the evolution of antifungal peptaibiotics.</title>
        <authorList>
            <person name="Quandt C.A."/>
            <person name="Bushley K.E."/>
            <person name="Spatafora J.W."/>
        </authorList>
    </citation>
    <scope>NUCLEOTIDE SEQUENCE [LARGE SCALE GENOMIC DNA]</scope>
    <source>
        <strain evidence="10 11">CBS 100239</strain>
    </source>
</reference>
<dbReference type="InterPro" id="IPR036156">
    <property type="entry name" value="Beta-gal/glucu_dom_sf"/>
</dbReference>
<dbReference type="Pfam" id="PF16353">
    <property type="entry name" value="LacZ_4"/>
    <property type="match status" value="1"/>
</dbReference>
<keyword evidence="11" id="KW-1185">Reference proteome</keyword>
<keyword evidence="5" id="KW-0378">Hydrolase</keyword>
<dbReference type="InterPro" id="IPR002933">
    <property type="entry name" value="Peptidase_M20"/>
</dbReference>
<dbReference type="GO" id="GO:0004565">
    <property type="term" value="F:beta-galactosidase activity"/>
    <property type="evidence" value="ECO:0007669"/>
    <property type="project" value="UniProtKB-EC"/>
</dbReference>
<dbReference type="InterPro" id="IPR006102">
    <property type="entry name" value="Ig-like_GH2"/>
</dbReference>
<dbReference type="PROSITE" id="PS50082">
    <property type="entry name" value="WD_REPEATS_2"/>
    <property type="match status" value="3"/>
</dbReference>
<dbReference type="InterPro" id="IPR004199">
    <property type="entry name" value="B-gal_small/dom_5"/>
</dbReference>
<dbReference type="InterPro" id="IPR006101">
    <property type="entry name" value="Glyco_hydro_2"/>
</dbReference>
<gene>
    <name evidence="10" type="ORF">TOPH_06699</name>
</gene>
<dbReference type="InterPro" id="IPR001261">
    <property type="entry name" value="ArgE/DapE_CS"/>
</dbReference>
<dbReference type="OrthoDB" id="408320at2759"/>
<evidence type="ECO:0000256" key="8">
    <source>
        <dbReference type="PROSITE-ProRule" id="PRU00221"/>
    </source>
</evidence>
<keyword evidence="6" id="KW-0326">Glycosidase</keyword>
<dbReference type="SUPFAM" id="SSF50998">
    <property type="entry name" value="Quinoprotein alcohol dehydrogenase-like"/>
    <property type="match status" value="1"/>
</dbReference>
<dbReference type="Gene3D" id="2.70.98.10">
    <property type="match status" value="1"/>
</dbReference>
<dbReference type="Gene3D" id="2.60.40.10">
    <property type="entry name" value="Immunoglobulins"/>
    <property type="match status" value="2"/>
</dbReference>
<dbReference type="GO" id="GO:0030246">
    <property type="term" value="F:carbohydrate binding"/>
    <property type="evidence" value="ECO:0007669"/>
    <property type="project" value="InterPro"/>
</dbReference>
<dbReference type="InterPro" id="IPR050347">
    <property type="entry name" value="Bact_Beta-galactosidase"/>
</dbReference>
<dbReference type="Pfam" id="PF02836">
    <property type="entry name" value="Glyco_hydro_2_C"/>
    <property type="match status" value="1"/>
</dbReference>
<dbReference type="PANTHER" id="PTHR46323:SF2">
    <property type="entry name" value="BETA-GALACTOSIDASE"/>
    <property type="match status" value="1"/>
</dbReference>
<accession>A0A0L0N4C1</accession>
<evidence type="ECO:0000256" key="3">
    <source>
        <dbReference type="ARBA" id="ARBA00007401"/>
    </source>
</evidence>
<organism evidence="10 11">
    <name type="scientific">Tolypocladium ophioglossoides (strain CBS 100239)</name>
    <name type="common">Snaketongue truffleclub</name>
    <name type="synonym">Elaphocordyceps ophioglossoides</name>
    <dbReference type="NCBI Taxonomy" id="1163406"/>
    <lineage>
        <taxon>Eukaryota</taxon>
        <taxon>Fungi</taxon>
        <taxon>Dikarya</taxon>
        <taxon>Ascomycota</taxon>
        <taxon>Pezizomycotina</taxon>
        <taxon>Sordariomycetes</taxon>
        <taxon>Hypocreomycetidae</taxon>
        <taxon>Hypocreales</taxon>
        <taxon>Ophiocordycipitaceae</taxon>
        <taxon>Tolypocladium</taxon>
    </lineage>
</organism>
<dbReference type="Pfam" id="PF02929">
    <property type="entry name" value="Bgal_small_N"/>
    <property type="match status" value="1"/>
</dbReference>
<comment type="caution">
    <text evidence="10">The sequence shown here is derived from an EMBL/GenBank/DDBJ whole genome shotgun (WGS) entry which is preliminary data.</text>
</comment>
<dbReference type="Proteomes" id="UP000036947">
    <property type="component" value="Unassembled WGS sequence"/>
</dbReference>
<dbReference type="EMBL" id="LFRF01000024">
    <property type="protein sequence ID" value="KND88660.1"/>
    <property type="molecule type" value="Genomic_DNA"/>
</dbReference>
<dbReference type="InterPro" id="IPR011047">
    <property type="entry name" value="Quinoprotein_ADH-like_sf"/>
</dbReference>
<dbReference type="InterPro" id="IPR006104">
    <property type="entry name" value="Glyco_hydro_2_N"/>
</dbReference>
<dbReference type="InterPro" id="IPR023232">
    <property type="entry name" value="Glyco_hydro_2_AS"/>
</dbReference>
<evidence type="ECO:0000256" key="2">
    <source>
        <dbReference type="ARBA" id="ARBA00006247"/>
    </source>
</evidence>
<protein>
    <recommendedName>
        <fullName evidence="4">beta-galactosidase</fullName>
        <ecNumber evidence="4">3.2.1.23</ecNumber>
    </recommendedName>
    <alternativeName>
        <fullName evidence="7">Lactase</fullName>
    </alternativeName>
</protein>
<dbReference type="Gene3D" id="3.20.20.80">
    <property type="entry name" value="Glycosidases"/>
    <property type="match status" value="1"/>
</dbReference>
<dbReference type="InterPro" id="IPR013783">
    <property type="entry name" value="Ig-like_fold"/>
</dbReference>
<dbReference type="SUPFAM" id="SSF49785">
    <property type="entry name" value="Galactose-binding domain-like"/>
    <property type="match status" value="1"/>
</dbReference>
<evidence type="ECO:0000313" key="10">
    <source>
        <dbReference type="EMBL" id="KND88660.1"/>
    </source>
</evidence>
<dbReference type="Pfam" id="PF01546">
    <property type="entry name" value="Peptidase_M20"/>
    <property type="match status" value="1"/>
</dbReference>
<evidence type="ECO:0000313" key="11">
    <source>
        <dbReference type="Proteomes" id="UP000036947"/>
    </source>
</evidence>
<dbReference type="FunFam" id="3.20.20.80:FF:000018">
    <property type="entry name" value="Beta-galactosidase"/>
    <property type="match status" value="1"/>
</dbReference>
<dbReference type="SMART" id="SM00320">
    <property type="entry name" value="WD40"/>
    <property type="match status" value="6"/>
</dbReference>
<dbReference type="SUPFAM" id="SSF53187">
    <property type="entry name" value="Zn-dependent exopeptidases"/>
    <property type="match status" value="1"/>
</dbReference>
<dbReference type="PRINTS" id="PR00132">
    <property type="entry name" value="GLHYDRLASE2"/>
</dbReference>
<dbReference type="PROSITE" id="PS50294">
    <property type="entry name" value="WD_REPEATS_REGION"/>
    <property type="match status" value="1"/>
</dbReference>
<dbReference type="InterPro" id="IPR008979">
    <property type="entry name" value="Galactose-bd-like_sf"/>
</dbReference>
<dbReference type="InterPro" id="IPR001680">
    <property type="entry name" value="WD40_rpt"/>
</dbReference>
<evidence type="ECO:0000256" key="5">
    <source>
        <dbReference type="ARBA" id="ARBA00022801"/>
    </source>
</evidence>
<evidence type="ECO:0000256" key="1">
    <source>
        <dbReference type="ARBA" id="ARBA00001412"/>
    </source>
</evidence>
<feature type="repeat" description="WD" evidence="8">
    <location>
        <begin position="1363"/>
        <end position="1387"/>
    </location>
</feature>
<dbReference type="EC" id="3.2.1.23" evidence="4"/>
<dbReference type="Pfam" id="PF02837">
    <property type="entry name" value="Glyco_hydro_2_N"/>
    <property type="match status" value="1"/>
</dbReference>
<dbReference type="GO" id="GO:0005990">
    <property type="term" value="P:lactose catabolic process"/>
    <property type="evidence" value="ECO:0007669"/>
    <property type="project" value="TreeGrafter"/>
</dbReference>
<dbReference type="Pfam" id="PF00400">
    <property type="entry name" value="WD40"/>
    <property type="match status" value="2"/>
</dbReference>
<comment type="catalytic activity">
    <reaction evidence="1">
        <text>Hydrolysis of terminal non-reducing beta-D-galactose residues in beta-D-galactosides.</text>
        <dbReference type="EC" id="3.2.1.23"/>
    </reaction>
</comment>
<dbReference type="InterPro" id="IPR017853">
    <property type="entry name" value="GH"/>
</dbReference>
<dbReference type="SMART" id="SM01038">
    <property type="entry name" value="Bgal_small_N"/>
    <property type="match status" value="1"/>
</dbReference>
<dbReference type="Gene3D" id="2.130.10.10">
    <property type="entry name" value="YVTN repeat-like/Quinoprotein amine dehydrogenase"/>
    <property type="match status" value="2"/>
</dbReference>
<dbReference type="PANTHER" id="PTHR46323">
    <property type="entry name" value="BETA-GALACTOSIDASE"/>
    <property type="match status" value="1"/>
</dbReference>
<evidence type="ECO:0000256" key="4">
    <source>
        <dbReference type="ARBA" id="ARBA00012756"/>
    </source>
</evidence>
<dbReference type="Gene3D" id="3.30.70.360">
    <property type="match status" value="1"/>
</dbReference>
<feature type="repeat" description="WD" evidence="8">
    <location>
        <begin position="1209"/>
        <end position="1240"/>
    </location>
</feature>
<dbReference type="Gene3D" id="3.40.630.10">
    <property type="entry name" value="Zn peptidases"/>
    <property type="match status" value="1"/>
</dbReference>
<comment type="similarity">
    <text evidence="3">Belongs to the glycosyl hydrolase 2 family.</text>
</comment>
<evidence type="ECO:0000259" key="9">
    <source>
        <dbReference type="SMART" id="SM01038"/>
    </source>
</evidence>
<dbReference type="PROSITE" id="PS00608">
    <property type="entry name" value="GLYCOSYL_HYDROL_F2_2"/>
    <property type="match status" value="1"/>
</dbReference>
<dbReference type="PROSITE" id="PS00758">
    <property type="entry name" value="ARGE_DAPE_CPG2_1"/>
    <property type="match status" value="1"/>
</dbReference>
<proteinExistence type="inferred from homology"/>
<sequence>MSAAHVQPENLPDWSNVKVIHRKTLAPRSYFYLYDNEADALTRDVSKAKAQCLSGKWKFHLSKSPFEGPRAFHQVGFAATDFSDIVVPGMWQLQGYGKGPHYTNILYPWPVDPPNVSYQENECGRYITNFQVDKKFAGHQLRLRFEGVDSSFTVWVNGKDVGYSQGSRNPSEFDVTDLIKIREDNVLAVEVYQRCDGSYIEDQDQWWLSGIFRDVYLHAFPKAHPVDIHVATELDKKYEDATLSVKVVMSAPSSVEVKLLDGKQKEVLRETKTIKQSGSFELDVKSPRKWTAETPDLYTLVLNFLDGGKCSLVQRVGFRTAGLVDGVFCINGNPIKIRGVNRHEHHPDHGRAVPYDFMRRDLVIMKNCNINAIRTCHQINDPRLYDVADELGLWIMDEADLECHGFGAVRGDAASYTSDNPEWREQYVDRARQMVARDKNHACVIMWSLGNEAFYGRNHQAMYDCIKAMDGTRLVHYEGDWQAKTADIFSRMYASVDSIEDFAKERDWKKPLVLCEFLHSMGNSASNAKEYIDAYYKHPRLMGGFVWEWANHGLRTKTEDGIEYMAYGGDFGDEPNDYNFVMDGLLWSEHTLTSNIAEYAKSIEPVQTLALHHHKVTVVNRYDFLGLEHLDCTWHIVVDGKDISSRGRVDIPSGIKPHTEAALTIKGLHEGMLRRVDREAYLQLHVSLKRRTDWAPAGHVVATGELPISKPLSLAALRTVEPPTPKPTIEKTSEEHLTITSTTGASIWGLSIVTGMLVSWRRADRPDVELLTEPIGMDFYRALTDNDRGGHGGQWKDRRLHQTTSQVRQIKWYVAGDGVEVQVTERIAPPALAWGVDTAWTYSFRGDSVSLRVRGRPGGLYLPETFARVGLTLGLTGVDRVRWWGRGPGESYRDKKLSQQFGNWHAGVDELWVDYEFPQDGGNRTDVRWVEFGGSDSGRVLRARFGDLEGASFSAMRYATKDIDECTHPKDLSTVVTLRMHVAQQPICIPNAGGGQRLVRLAQRFVALSVQGSLRDRASRVFYRRRTYISRLLSAAGSPGLKYRTLHAWKRSSPGTPSMLATDATLTGRAGGALLELVSHHEGCRGCAKIDAAVVTGPGPHGNSGAAAAAVTKTAPTTANRRAPTVAAATVAATMRSVTAQPDLTSPVLSPLEAPDCPQSPPELVHSLKHGNSILALAVSPQHDSIYVGTQDGEIVAWSLATFHQIHQVQAHKRSVLSLFLSPDASLLFSSACDALINVWCPKTLRHLYEIYGVHDVGDIFCTAYSAQHDTLYIGAQNTTIQWVGLNNPGARVPPGSQSHPDRRSHRFFDSKAIGGTSTPRRSEERWGLIPKPQAVLEIGGGSIRQFAHYGYVYCMLMAKGPTVEVDADDDVLISGGGDGTIKLWRLGATCGSSRHADESEPGDIEELVTLGTDDGESVLSLAIDGSFLYAGKLHGIVELWDLDTTQKLRVIKAHEGNVMSLQMGWGYLWTASTNGWASKYSTAHYGAYRHASSGDVSRKYQCLRKWKAHEGKILASAVTTYNDNKYYITGANDDDISIWSIKDKDCSKKSAAEASEDLLLSTLADFVSYKTVSSRPEFAEDCRKGATFLGALFKRLGGHVEMLSTEKAHNPVVYARFSGKKEPAESRKRILFYGHYDVVAADNENGTWGTDPFTVKGTNGFLYGRGVSDNKGPIVAALYAVTDLMQARKLENDVIFLIEGEEEFGSRGFEEAVKRNKELIGHVDYILLANSYWLDDEVPCLTYGLRGVLHATVCVDSPRPDIHSGVDGSYMMDEPLSDLTSILSKLKGAGNRIMIPGFYDGIPPMTPEEEARYDDIASILRQHRGEAVSEGKLKQSLMARWREPNLTIHRYKVSGPDGSLISSHASSHISLRLVPGQEVDDVASALAWLLRREFSLLKSQNSLSINIDNKAEPWLGDPTNAIFRTLGQAIVEAWPDCFDGSASGGEVSGTLGSNRSSKPRQPLYIREGGSIPAIRFLEKEFGAPAAHLPCGRASDAAHLDNERMNMLNLLKAREIFGKVFARL</sequence>
<dbReference type="SUPFAM" id="SSF51445">
    <property type="entry name" value="(Trans)glycosidases"/>
    <property type="match status" value="1"/>
</dbReference>
<dbReference type="GO" id="GO:0009341">
    <property type="term" value="C:beta-galactosidase complex"/>
    <property type="evidence" value="ECO:0007669"/>
    <property type="project" value="InterPro"/>
</dbReference>